<dbReference type="Pfam" id="PF08869">
    <property type="entry name" value="XisI"/>
    <property type="match status" value="1"/>
</dbReference>
<organism evidence="1 2">
    <name type="scientific">Cyanomargarita calcarea GSE-NOS-MK-12-04C</name>
    <dbReference type="NCBI Taxonomy" id="2839659"/>
    <lineage>
        <taxon>Bacteria</taxon>
        <taxon>Bacillati</taxon>
        <taxon>Cyanobacteriota</taxon>
        <taxon>Cyanophyceae</taxon>
        <taxon>Nostocales</taxon>
        <taxon>Cyanomargaritaceae</taxon>
        <taxon>Cyanomargarita</taxon>
    </lineage>
</organism>
<reference evidence="1" key="2">
    <citation type="journal article" date="2022" name="Microbiol. Resour. Announc.">
        <title>Metagenome Sequencing to Explore Phylogenomics of Terrestrial Cyanobacteria.</title>
        <authorList>
            <person name="Ward R.D."/>
            <person name="Stajich J.E."/>
            <person name="Johansen J.R."/>
            <person name="Huntemann M."/>
            <person name="Clum A."/>
            <person name="Foster B."/>
            <person name="Foster B."/>
            <person name="Roux S."/>
            <person name="Palaniappan K."/>
            <person name="Varghese N."/>
            <person name="Mukherjee S."/>
            <person name="Reddy T.B.K."/>
            <person name="Daum C."/>
            <person name="Copeland A."/>
            <person name="Chen I.A."/>
            <person name="Ivanova N.N."/>
            <person name="Kyrpides N.C."/>
            <person name="Shapiro N."/>
            <person name="Eloe-Fadrosh E.A."/>
            <person name="Pietrasiak N."/>
        </authorList>
    </citation>
    <scope>NUCLEOTIDE SEQUENCE</scope>
    <source>
        <strain evidence="1">GSE-NOS-MK-12-04C</strain>
    </source>
</reference>
<sequence>MAIDLLREVIPQSDIMLASHSPEKRQFTEFATA</sequence>
<gene>
    <name evidence="1" type="ORF">KME60_20445</name>
</gene>
<dbReference type="InterPro" id="IPR014968">
    <property type="entry name" value="XisI"/>
</dbReference>
<evidence type="ECO:0000313" key="2">
    <source>
        <dbReference type="Proteomes" id="UP000729701"/>
    </source>
</evidence>
<comment type="caution">
    <text evidence="1">The sequence shown here is derived from an EMBL/GenBank/DDBJ whole genome shotgun (WGS) entry which is preliminary data.</text>
</comment>
<reference evidence="1" key="1">
    <citation type="submission" date="2021-05" db="EMBL/GenBank/DDBJ databases">
        <authorList>
            <person name="Pietrasiak N."/>
            <person name="Ward R."/>
            <person name="Stajich J.E."/>
            <person name="Kurbessoian T."/>
        </authorList>
    </citation>
    <scope>NUCLEOTIDE SEQUENCE</scope>
    <source>
        <strain evidence="1">GSE-NOS-MK-12-04C</strain>
    </source>
</reference>
<dbReference type="Proteomes" id="UP000729701">
    <property type="component" value="Unassembled WGS sequence"/>
</dbReference>
<protein>
    <submittedName>
        <fullName evidence="1">XisI protein</fullName>
    </submittedName>
</protein>
<evidence type="ECO:0000313" key="1">
    <source>
        <dbReference type="EMBL" id="MBW4669716.1"/>
    </source>
</evidence>
<dbReference type="InterPro" id="IPR035943">
    <property type="entry name" value="XisI-like_sf"/>
</dbReference>
<dbReference type="Gene3D" id="3.30.310.110">
    <property type="entry name" value="XisI-like"/>
    <property type="match status" value="1"/>
</dbReference>
<name>A0A951UUL6_9CYAN</name>
<dbReference type="EMBL" id="JAHHGZ010000023">
    <property type="protein sequence ID" value="MBW4669716.1"/>
    <property type="molecule type" value="Genomic_DNA"/>
</dbReference>
<accession>A0A951UUL6</accession>
<dbReference type="SUPFAM" id="SSF143847">
    <property type="entry name" value="XisI-like"/>
    <property type="match status" value="1"/>
</dbReference>
<dbReference type="AlphaFoldDB" id="A0A951UUL6"/>
<proteinExistence type="predicted"/>